<dbReference type="PANTHER" id="PTHR47027:SF20">
    <property type="entry name" value="REVERSE TRANSCRIPTASE-LIKE PROTEIN WITH RNA-DIRECTED DNA POLYMERASE DOMAIN"/>
    <property type="match status" value="1"/>
</dbReference>
<gene>
    <name evidence="3" type="primary">Hypp3119</name>
    <name evidence="3" type="ORF">BLAG_LOCUS19192</name>
</gene>
<name>A0A8J9ZX31_BRALA</name>
<dbReference type="PANTHER" id="PTHR47027">
    <property type="entry name" value="REVERSE TRANSCRIPTASE DOMAIN-CONTAINING PROTEIN"/>
    <property type="match status" value="1"/>
</dbReference>
<reference evidence="3" key="1">
    <citation type="submission" date="2022-01" db="EMBL/GenBank/DDBJ databases">
        <authorList>
            <person name="Braso-Vives M."/>
        </authorList>
    </citation>
    <scope>NUCLEOTIDE SEQUENCE</scope>
</reference>
<protein>
    <submittedName>
        <fullName evidence="3">Hypp3119 protein</fullName>
    </submittedName>
</protein>
<evidence type="ECO:0000256" key="1">
    <source>
        <dbReference type="SAM" id="MobiDB-lite"/>
    </source>
</evidence>
<keyword evidence="4" id="KW-1185">Reference proteome</keyword>
<feature type="domain" description="Reverse transcriptase" evidence="2">
    <location>
        <begin position="214"/>
        <end position="389"/>
    </location>
</feature>
<dbReference type="OrthoDB" id="410404at2759"/>
<feature type="region of interest" description="Disordered" evidence="1">
    <location>
        <begin position="143"/>
        <end position="169"/>
    </location>
</feature>
<organism evidence="3 4">
    <name type="scientific">Branchiostoma lanceolatum</name>
    <name type="common">Common lancelet</name>
    <name type="synonym">Amphioxus lanceolatum</name>
    <dbReference type="NCBI Taxonomy" id="7740"/>
    <lineage>
        <taxon>Eukaryota</taxon>
        <taxon>Metazoa</taxon>
        <taxon>Chordata</taxon>
        <taxon>Cephalochordata</taxon>
        <taxon>Leptocardii</taxon>
        <taxon>Amphioxiformes</taxon>
        <taxon>Branchiostomatidae</taxon>
        <taxon>Branchiostoma</taxon>
    </lineage>
</organism>
<dbReference type="Proteomes" id="UP000838412">
    <property type="component" value="Chromosome 5"/>
</dbReference>
<evidence type="ECO:0000313" key="4">
    <source>
        <dbReference type="Proteomes" id="UP000838412"/>
    </source>
</evidence>
<dbReference type="AlphaFoldDB" id="A0A8J9ZX31"/>
<evidence type="ECO:0000313" key="3">
    <source>
        <dbReference type="EMBL" id="CAH1265118.1"/>
    </source>
</evidence>
<dbReference type="Pfam" id="PF00078">
    <property type="entry name" value="RVT_1"/>
    <property type="match status" value="1"/>
</dbReference>
<sequence>MDSGTVALDRNAVPRSENGVVETKIGMSSSFESKRPSVSFSQEDCHQGKPKSKLPKDAADVREISAQIVADVLARSVLEHLVVNQKRLGLNAEALAAARAAAHWAASRPAAPCLHNPEAAAWEVIQATDKALKASQVAREPKLAKKDDVKNTTVGRVNGKNGHSVANGTNGDDLAPFLEPLELSSKKLVFLAVNDNSNLESTGGSHCLDVLYKGLLLREAKPAVVTFIDYAAAFDTESQLFLDEALSSAGASLKVRRIIQAIFGVATGCVRVTSPSGNQELSEPFEISRGVLQGDIFSPVAFIIGLMRIFELHDSPTSGVTVGSPPYQVTISRLEYADDAGLMDESVQEASERISAIASGSRDDAAMEISVPKTKAMHIHRKDRVSTTTEAEVAALNLKHKCPDCTRDFPTKRGLAIHRSRWCLHHPSTANTRSRAGSLADKEVQRQKRVAKEKERGHVTLQGQQLENVHTFDYLGSRMQCDGDQKADVKYRMDIAQSRFSSLQHIWRDHRLPHAMKIRLYKSSVCSTLTHSCEAWDMTQDVTRMVNGFNSRCLHVITKKHFRDTATNPDYNLMSAIRRRRLRYLGHILRMDPSRLEFTAVQTRCRRIPTLRLLSGKWQLSSSKTPG</sequence>
<dbReference type="EMBL" id="OV696690">
    <property type="protein sequence ID" value="CAH1265118.1"/>
    <property type="molecule type" value="Genomic_DNA"/>
</dbReference>
<evidence type="ECO:0000259" key="2">
    <source>
        <dbReference type="Pfam" id="PF00078"/>
    </source>
</evidence>
<dbReference type="InterPro" id="IPR000477">
    <property type="entry name" value="RT_dom"/>
</dbReference>
<accession>A0A8J9ZX31</accession>
<dbReference type="Gene3D" id="3.40.395.10">
    <property type="entry name" value="Adenoviral Proteinase, Chain A"/>
    <property type="match status" value="1"/>
</dbReference>
<feature type="region of interest" description="Disordered" evidence="1">
    <location>
        <begin position="1"/>
        <end position="58"/>
    </location>
</feature>
<feature type="compositionally biased region" description="Polar residues" evidence="1">
    <location>
        <begin position="26"/>
        <end position="42"/>
    </location>
</feature>
<proteinExistence type="predicted"/>